<dbReference type="Pfam" id="PF20938">
    <property type="entry name" value="DUF2264_C"/>
    <property type="match status" value="1"/>
</dbReference>
<gene>
    <name evidence="3" type="ORF">ACFSR0_02985</name>
</gene>
<dbReference type="PIRSF" id="PIRSF014753">
    <property type="entry name" value="UCP014753"/>
    <property type="match status" value="1"/>
</dbReference>
<evidence type="ECO:0000259" key="2">
    <source>
        <dbReference type="Pfam" id="PF20938"/>
    </source>
</evidence>
<reference evidence="4" key="1">
    <citation type="journal article" date="2019" name="Int. J. Syst. Evol. Microbiol.">
        <title>The Global Catalogue of Microorganisms (GCM) 10K type strain sequencing project: providing services to taxonomists for standard genome sequencing and annotation.</title>
        <authorList>
            <consortium name="The Broad Institute Genomics Platform"/>
            <consortium name="The Broad Institute Genome Sequencing Center for Infectious Disease"/>
            <person name="Wu L."/>
            <person name="Ma J."/>
        </authorList>
    </citation>
    <scope>NUCLEOTIDE SEQUENCE [LARGE SCALE GENOMIC DNA]</scope>
    <source>
        <strain evidence="4">TISTR 932</strain>
    </source>
</reference>
<feature type="domain" description="DUF2264" evidence="1">
    <location>
        <begin position="11"/>
        <end position="332"/>
    </location>
</feature>
<feature type="domain" description="DUF2264" evidence="2">
    <location>
        <begin position="373"/>
        <end position="555"/>
    </location>
</feature>
<dbReference type="PANTHER" id="PTHR35339">
    <property type="entry name" value="LINALOOL DEHYDRATASE_ISOMERASE DOMAIN-CONTAINING PROTEIN"/>
    <property type="match status" value="1"/>
</dbReference>
<dbReference type="InterPro" id="IPR016624">
    <property type="entry name" value="UCP014753"/>
</dbReference>
<name>A0ABW5TIT2_9ENTE</name>
<evidence type="ECO:0000313" key="4">
    <source>
        <dbReference type="Proteomes" id="UP001597427"/>
    </source>
</evidence>
<comment type="caution">
    <text evidence="3">The sequence shown here is derived from an EMBL/GenBank/DDBJ whole genome shotgun (WGS) entry which is preliminary data.</text>
</comment>
<evidence type="ECO:0000313" key="3">
    <source>
        <dbReference type="EMBL" id="MFD2728403.1"/>
    </source>
</evidence>
<dbReference type="EMBL" id="JBHUMO010000015">
    <property type="protein sequence ID" value="MFD2728403.1"/>
    <property type="molecule type" value="Genomic_DNA"/>
</dbReference>
<keyword evidence="4" id="KW-1185">Reference proteome</keyword>
<dbReference type="RefSeq" id="WP_379979766.1">
    <property type="nucleotide sequence ID" value="NZ_JBHUMO010000015.1"/>
</dbReference>
<sequence length="592" mass="69057">MNSKKEIVNWLHEMTPLNEAYVTYSGATYDNDIRELEACLRSFWGIIPLFMESNSLEQPRLLKKFIQKVEQKHLPEMSTQKRQIAVEIGVLGFLLGHYREKFLGLFSKGGQEYFIDWLNGINAIEIPYGNWYFFVVLVNAGLKASGSPYSEKKLTEAKQHLETMYLGDGWYFDGDRNQMDYYIPFGFHFYGLLYATISEDEDARLYRERARKFATIYPYYFDEEGRSIPFGRSLTYRFAHVSFWVAILLSGEYKNTVWTIGQIKQLIFQNFRYWKKQQILETSNHHLMIGYSYANLLLSEDYNAPGSPMWAFKSFLLLMLPDNHLFWKAKEGKITSERGMPLLLEKPKIHLMWSSERTSLFNHFTYSKNLGVYHQNEKYGKFVYSSYFGFNLSRDSSSLEHTAIDSTLGFSINRESPLAMRGAIDDSFVYPDYGVSEWHVLEKVLVRTYLIPLTVDLHFRIHEVSTPFEVYCIEGGFPLFEWNKKFDEPYVGDDSSKLKNRYGTSTIINLSHKRRPIVVVQGPNTNLYNKEKNAIPALETMLLPGMHHLFTLVKGTSEQEEKALATEVIETDRAYQVFIADKRIVVRKEGRQ</sequence>
<dbReference type="Pfam" id="PF10022">
    <property type="entry name" value="DUF2264"/>
    <property type="match status" value="1"/>
</dbReference>
<dbReference type="InterPro" id="IPR049237">
    <property type="entry name" value="DUF2264_C"/>
</dbReference>
<evidence type="ECO:0000259" key="1">
    <source>
        <dbReference type="Pfam" id="PF10022"/>
    </source>
</evidence>
<dbReference type="InterPro" id="IPR049349">
    <property type="entry name" value="DUF2264_N"/>
</dbReference>
<dbReference type="Proteomes" id="UP001597427">
    <property type="component" value="Unassembled WGS sequence"/>
</dbReference>
<proteinExistence type="predicted"/>
<organism evidence="3 4">
    <name type="scientific">Enterococcus camelliae</name>
    <dbReference type="NCBI Taxonomy" id="453959"/>
    <lineage>
        <taxon>Bacteria</taxon>
        <taxon>Bacillati</taxon>
        <taxon>Bacillota</taxon>
        <taxon>Bacilli</taxon>
        <taxon>Lactobacillales</taxon>
        <taxon>Enterococcaceae</taxon>
        <taxon>Enterococcus</taxon>
    </lineage>
</organism>
<accession>A0ABW5TIT2</accession>
<protein>
    <submittedName>
        <fullName evidence="3">DUF2264 domain-containing protein</fullName>
    </submittedName>
</protein>
<dbReference type="PANTHER" id="PTHR35339:SF4">
    <property type="entry name" value="LINALOOL DEHYDRATASE_ISOMERASE DOMAIN-CONTAINING PROTEIN"/>
    <property type="match status" value="1"/>
</dbReference>